<keyword evidence="1" id="KW-0472">Membrane</keyword>
<accession>A0A955E107</accession>
<dbReference type="Proteomes" id="UP000714817">
    <property type="component" value="Unassembled WGS sequence"/>
</dbReference>
<feature type="transmembrane region" description="Helical" evidence="1">
    <location>
        <begin position="131"/>
        <end position="151"/>
    </location>
</feature>
<evidence type="ECO:0000313" key="3">
    <source>
        <dbReference type="Proteomes" id="UP000714817"/>
    </source>
</evidence>
<feature type="transmembrane region" description="Helical" evidence="1">
    <location>
        <begin position="386"/>
        <end position="404"/>
    </location>
</feature>
<dbReference type="EMBL" id="JAGQNY010000012">
    <property type="protein sequence ID" value="MCA9302337.1"/>
    <property type="molecule type" value="Genomic_DNA"/>
</dbReference>
<feature type="transmembrane region" description="Helical" evidence="1">
    <location>
        <begin position="32"/>
        <end position="49"/>
    </location>
</feature>
<feature type="transmembrane region" description="Helical" evidence="1">
    <location>
        <begin position="58"/>
        <end position="76"/>
    </location>
</feature>
<keyword evidence="2" id="KW-0808">Transferase</keyword>
<reference evidence="2" key="2">
    <citation type="journal article" date="2021" name="Microbiome">
        <title>Successional dynamics and alternative stable states in a saline activated sludge microbial community over 9 years.</title>
        <authorList>
            <person name="Wang Y."/>
            <person name="Ye J."/>
            <person name="Ju F."/>
            <person name="Liu L."/>
            <person name="Boyd J.A."/>
            <person name="Deng Y."/>
            <person name="Parks D.H."/>
            <person name="Jiang X."/>
            <person name="Yin X."/>
            <person name="Woodcroft B.J."/>
            <person name="Tyson G.W."/>
            <person name="Hugenholtz P."/>
            <person name="Polz M.F."/>
            <person name="Zhang T."/>
        </authorList>
    </citation>
    <scope>NUCLEOTIDE SEQUENCE</scope>
    <source>
        <strain evidence="2">HKST-UBA80</strain>
    </source>
</reference>
<sequence length="603" mass="68087">MSKNNLKQNLLATLLVIFPIMLYELNNNLLQGLLVIGVSVYLGCFYYILRKQFIFSDRALKIIVLAACASAIFLSITHPRKNSYDGHNAYEKMVVNLVNTNFNIEYLGIPQYPFLGELSLAVLYKALGREYYLIFFALTGIGFVFSAHLLFRELAIKKEIARFAVFLLVCNSVFAAMLLHEYKIDHFLGMLSNIFFILFIKVLKTGSLKYYLLAGVIGGAALLTKVTFGPILALCLAFGTIYKIKLQAKERPILIKKAVLELAKFSLTAIVVVFLVLLWTYKFGLYVGPNIYFYPQTQKIKPLALSTNKEVAAACNKEILAKDQGLFLPKYKFPLMQPIKVIFWSSLGEGRASNAISIARLETTMYLGVFSLSLWPLYMFVKKKPLGIAELLIIISSVYVWLFFLEVQTLIWYLIPVFSIIALIASSTTTALIKDGIIKTYLVFLILGTTTVSVIFLLSISFNGLKVSGTGEKTKQDPYITSGYDLVVNTSSTIDSVIGNNPGSYILDAALHPYFVFTTYTSNYYATITRNNLYFLENTDTDLMRDELISKNVRYILVSRANLLNTWYDGCAEENNRTLDKFLNKYTVPIFPLTRTPVLFKIL</sequence>
<dbReference type="EC" id="2.4.-.-" evidence="2"/>
<feature type="transmembrane region" description="Helical" evidence="1">
    <location>
        <begin position="163"/>
        <end position="180"/>
    </location>
</feature>
<feature type="transmembrane region" description="Helical" evidence="1">
    <location>
        <begin position="210"/>
        <end position="242"/>
    </location>
</feature>
<reference evidence="2" key="1">
    <citation type="submission" date="2020-04" db="EMBL/GenBank/DDBJ databases">
        <authorList>
            <person name="Zhang T."/>
        </authorList>
    </citation>
    <scope>NUCLEOTIDE SEQUENCE</scope>
    <source>
        <strain evidence="2">HKST-UBA80</strain>
    </source>
</reference>
<feature type="transmembrane region" description="Helical" evidence="1">
    <location>
        <begin position="262"/>
        <end position="281"/>
    </location>
</feature>
<proteinExistence type="predicted"/>
<keyword evidence="2" id="KW-0328">Glycosyltransferase</keyword>
<feature type="transmembrane region" description="Helical" evidence="1">
    <location>
        <begin position="410"/>
        <end position="433"/>
    </location>
</feature>
<keyword evidence="1" id="KW-1133">Transmembrane helix</keyword>
<protein>
    <submittedName>
        <fullName evidence="2">Glycosyltransferase family 39 protein</fullName>
        <ecNumber evidence="2">2.4.-.-</ecNumber>
    </submittedName>
</protein>
<name>A0A955E107_UNCKA</name>
<organism evidence="2 3">
    <name type="scientific">candidate division WWE3 bacterium</name>
    <dbReference type="NCBI Taxonomy" id="2053526"/>
    <lineage>
        <taxon>Bacteria</taxon>
        <taxon>Katanobacteria</taxon>
    </lineage>
</organism>
<comment type="caution">
    <text evidence="2">The sequence shown here is derived from an EMBL/GenBank/DDBJ whole genome shotgun (WGS) entry which is preliminary data.</text>
</comment>
<keyword evidence="1" id="KW-0812">Transmembrane</keyword>
<evidence type="ECO:0000256" key="1">
    <source>
        <dbReference type="SAM" id="Phobius"/>
    </source>
</evidence>
<feature type="transmembrane region" description="Helical" evidence="1">
    <location>
        <begin position="440"/>
        <end position="462"/>
    </location>
</feature>
<gene>
    <name evidence="2" type="ORF">KDA10_03215</name>
</gene>
<dbReference type="AlphaFoldDB" id="A0A955E107"/>
<feature type="transmembrane region" description="Helical" evidence="1">
    <location>
        <begin position="186"/>
        <end position="203"/>
    </location>
</feature>
<dbReference type="GO" id="GO:0016757">
    <property type="term" value="F:glycosyltransferase activity"/>
    <property type="evidence" value="ECO:0007669"/>
    <property type="project" value="UniProtKB-KW"/>
</dbReference>
<evidence type="ECO:0000313" key="2">
    <source>
        <dbReference type="EMBL" id="MCA9302337.1"/>
    </source>
</evidence>